<reference evidence="1 2" key="1">
    <citation type="submission" date="2023-04" db="EMBL/GenBank/DDBJ databases">
        <title>Marinoamorphus aggregata gen. nov., sp. Nov., isolate from tissue of brittle star Ophioplocus japonicus.</title>
        <authorList>
            <person name="Kawano K."/>
            <person name="Sawayama S."/>
            <person name="Nakagawa S."/>
        </authorList>
    </citation>
    <scope>NUCLEOTIDE SEQUENCE [LARGE SCALE GENOMIC DNA]</scope>
    <source>
        <strain evidence="1 2">NKW23</strain>
    </source>
</reference>
<organism evidence="1 2">
    <name type="scientific">Paralimibaculum aggregatum</name>
    <dbReference type="NCBI Taxonomy" id="3036245"/>
    <lineage>
        <taxon>Bacteria</taxon>
        <taxon>Pseudomonadati</taxon>
        <taxon>Pseudomonadota</taxon>
        <taxon>Alphaproteobacteria</taxon>
        <taxon>Rhodobacterales</taxon>
        <taxon>Paracoccaceae</taxon>
        <taxon>Paralimibaculum</taxon>
    </lineage>
</organism>
<name>A0ABQ6LTE6_9RHOB</name>
<proteinExistence type="predicted"/>
<protein>
    <recommendedName>
        <fullName evidence="3">LysM domain-containing protein</fullName>
    </recommendedName>
</protein>
<keyword evidence="2" id="KW-1185">Reference proteome</keyword>
<dbReference type="Proteomes" id="UP001239909">
    <property type="component" value="Unassembled WGS sequence"/>
</dbReference>
<dbReference type="EMBL" id="BSYI01000060">
    <property type="protein sequence ID" value="GMG85326.1"/>
    <property type="molecule type" value="Genomic_DNA"/>
</dbReference>
<dbReference type="RefSeq" id="WP_285674624.1">
    <property type="nucleotide sequence ID" value="NZ_BSYI01000060.1"/>
</dbReference>
<accession>A0ABQ6LTE6</accession>
<sequence length="465" mass="50474">MWIRYKTAEGDTPATIARKFKLKDPKVLLANPKNKGLKAQLAKRDPLPKGTVIWVPDPGARVFVTKDGGKDVVMEADKWRKTQAALNKRMDQVARSLRRQFDMAEARHDAQDAVNEEFPVVSFFTSKWFGNDVGREPVPQFRKAKAAVEKLESTVSARNYKNFEADAKAAEKAINAYRAAIGAWIKQLTGSAENWVKGLSITRDVSFTVFGAAAMTVAAPASLGATLAWGAGVGASSGFMQSAATEAGKGLAGDKLDPLQSTRNIAAAMAKGAGFGMLGAGLSRFFAKHVAGKLAEKLLSGPVAQKFALKMAMRTSWLKSLTERMMQQEIRILVHAGKLPPSAIPTFTYKLCQGDWLIRTQQQVIAKFVTRLGMGTAMKVLGAVMFGGGRKPVEDYVKANQLKLKGRMSEAQLGEKIARAVEKDPLMETAFTQIVAENKAGLEAELRKVLRAEIVAMAKKHPVPA</sequence>
<comment type="caution">
    <text evidence="1">The sequence shown here is derived from an EMBL/GenBank/DDBJ whole genome shotgun (WGS) entry which is preliminary data.</text>
</comment>
<evidence type="ECO:0008006" key="3">
    <source>
        <dbReference type="Google" id="ProtNLM"/>
    </source>
</evidence>
<gene>
    <name evidence="1" type="ORF">LNKW23_45460</name>
</gene>
<evidence type="ECO:0000313" key="1">
    <source>
        <dbReference type="EMBL" id="GMG85326.1"/>
    </source>
</evidence>
<evidence type="ECO:0000313" key="2">
    <source>
        <dbReference type="Proteomes" id="UP001239909"/>
    </source>
</evidence>